<dbReference type="STRING" id="35608.A0A2U1LDG8"/>
<protein>
    <submittedName>
        <fullName evidence="14">SPX domain, EXS</fullName>
    </submittedName>
</protein>
<feature type="transmembrane region" description="Helical" evidence="11">
    <location>
        <begin position="566"/>
        <end position="584"/>
    </location>
</feature>
<organism evidence="14 15">
    <name type="scientific">Artemisia annua</name>
    <name type="common">Sweet wormwood</name>
    <dbReference type="NCBI Taxonomy" id="35608"/>
    <lineage>
        <taxon>Eukaryota</taxon>
        <taxon>Viridiplantae</taxon>
        <taxon>Streptophyta</taxon>
        <taxon>Embryophyta</taxon>
        <taxon>Tracheophyta</taxon>
        <taxon>Spermatophyta</taxon>
        <taxon>Magnoliopsida</taxon>
        <taxon>eudicotyledons</taxon>
        <taxon>Gunneridae</taxon>
        <taxon>Pentapetalae</taxon>
        <taxon>asterids</taxon>
        <taxon>campanulids</taxon>
        <taxon>Asterales</taxon>
        <taxon>Asteraceae</taxon>
        <taxon>Asteroideae</taxon>
        <taxon>Anthemideae</taxon>
        <taxon>Artemisiinae</taxon>
        <taxon>Artemisia</taxon>
    </lineage>
</organism>
<accession>A0A2U1LDG8</accession>
<reference evidence="14 15" key="1">
    <citation type="journal article" date="2018" name="Mol. Plant">
        <title>The genome of Artemisia annua provides insight into the evolution of Asteraceae family and artemisinin biosynthesis.</title>
        <authorList>
            <person name="Shen Q."/>
            <person name="Zhang L."/>
            <person name="Liao Z."/>
            <person name="Wang S."/>
            <person name="Yan T."/>
            <person name="Shi P."/>
            <person name="Liu M."/>
            <person name="Fu X."/>
            <person name="Pan Q."/>
            <person name="Wang Y."/>
            <person name="Lv Z."/>
            <person name="Lu X."/>
            <person name="Zhang F."/>
            <person name="Jiang W."/>
            <person name="Ma Y."/>
            <person name="Chen M."/>
            <person name="Hao X."/>
            <person name="Li L."/>
            <person name="Tang Y."/>
            <person name="Lv G."/>
            <person name="Zhou Y."/>
            <person name="Sun X."/>
            <person name="Brodelius P.E."/>
            <person name="Rose J.K.C."/>
            <person name="Tang K."/>
        </authorList>
    </citation>
    <scope>NUCLEOTIDE SEQUENCE [LARGE SCALE GENOMIC DNA]</scope>
    <source>
        <strain evidence="15">cv. Huhao1</strain>
        <tissue evidence="14">Leaf</tissue>
    </source>
</reference>
<evidence type="ECO:0000256" key="10">
    <source>
        <dbReference type="SAM" id="Coils"/>
    </source>
</evidence>
<keyword evidence="7 11" id="KW-1133">Transmembrane helix</keyword>
<evidence type="ECO:0000256" key="4">
    <source>
        <dbReference type="ARBA" id="ARBA00022475"/>
    </source>
</evidence>
<evidence type="ECO:0000256" key="8">
    <source>
        <dbReference type="ARBA" id="ARBA00023136"/>
    </source>
</evidence>
<keyword evidence="5" id="KW-0592">Phosphate transport</keyword>
<feature type="transmembrane region" description="Helical" evidence="11">
    <location>
        <begin position="396"/>
        <end position="418"/>
    </location>
</feature>
<dbReference type="InterPro" id="IPR004342">
    <property type="entry name" value="EXS_C"/>
</dbReference>
<keyword evidence="4" id="KW-1003">Cell membrane</keyword>
<keyword evidence="10" id="KW-0175">Coiled coil</keyword>
<comment type="function">
    <text evidence="9">May transport inorganic phosphate (Pi).</text>
</comment>
<evidence type="ECO:0000259" key="13">
    <source>
        <dbReference type="PROSITE" id="PS51382"/>
    </source>
</evidence>
<dbReference type="InterPro" id="IPR034092">
    <property type="entry name" value="PHO1_SPX"/>
</dbReference>
<dbReference type="PROSITE" id="PS51380">
    <property type="entry name" value="EXS"/>
    <property type="match status" value="1"/>
</dbReference>
<keyword evidence="6 11" id="KW-0812">Transmembrane</keyword>
<evidence type="ECO:0000256" key="2">
    <source>
        <dbReference type="ARBA" id="ARBA00009665"/>
    </source>
</evidence>
<dbReference type="OrthoDB" id="9970435at2759"/>
<dbReference type="GO" id="GO:0006817">
    <property type="term" value="P:phosphate ion transport"/>
    <property type="evidence" value="ECO:0007669"/>
    <property type="project" value="UniProtKB-KW"/>
</dbReference>
<dbReference type="EMBL" id="PKPP01009995">
    <property type="protein sequence ID" value="PWA47040.1"/>
    <property type="molecule type" value="Genomic_DNA"/>
</dbReference>
<feature type="transmembrane region" description="Helical" evidence="11">
    <location>
        <begin position="355"/>
        <end position="376"/>
    </location>
</feature>
<evidence type="ECO:0000256" key="11">
    <source>
        <dbReference type="SAM" id="Phobius"/>
    </source>
</evidence>
<feature type="coiled-coil region" evidence="10">
    <location>
        <begin position="134"/>
        <end position="161"/>
    </location>
</feature>
<feature type="transmembrane region" description="Helical" evidence="11">
    <location>
        <begin position="672"/>
        <end position="688"/>
    </location>
</feature>
<name>A0A2U1LDG8_ARTAN</name>
<evidence type="ECO:0000256" key="6">
    <source>
        <dbReference type="ARBA" id="ARBA00022692"/>
    </source>
</evidence>
<feature type="domain" description="EXS" evidence="12">
    <location>
        <begin position="562"/>
        <end position="757"/>
    </location>
</feature>
<dbReference type="CDD" id="cd14476">
    <property type="entry name" value="SPX_PHO1_like"/>
    <property type="match status" value="1"/>
</dbReference>
<evidence type="ECO:0000313" key="15">
    <source>
        <dbReference type="Proteomes" id="UP000245207"/>
    </source>
</evidence>
<evidence type="ECO:0000256" key="5">
    <source>
        <dbReference type="ARBA" id="ARBA00022592"/>
    </source>
</evidence>
<evidence type="ECO:0000256" key="3">
    <source>
        <dbReference type="ARBA" id="ARBA00022448"/>
    </source>
</evidence>
<dbReference type="PROSITE" id="PS51382">
    <property type="entry name" value="SPX"/>
    <property type="match status" value="1"/>
</dbReference>
<evidence type="ECO:0000259" key="12">
    <source>
        <dbReference type="PROSITE" id="PS51380"/>
    </source>
</evidence>
<dbReference type="GO" id="GO:0005802">
    <property type="term" value="C:trans-Golgi network"/>
    <property type="evidence" value="ECO:0007669"/>
    <property type="project" value="TreeGrafter"/>
</dbReference>
<feature type="transmembrane region" description="Helical" evidence="11">
    <location>
        <begin position="700"/>
        <end position="716"/>
    </location>
</feature>
<dbReference type="PANTHER" id="PTHR10783:SF111">
    <property type="entry name" value="EXS-RELATED"/>
    <property type="match status" value="1"/>
</dbReference>
<keyword evidence="15" id="KW-1185">Reference proteome</keyword>
<sequence length="850" mass="98995">MKFGKEFTSQMVPEWQEAYVNYSNLKAFLKEILLSRRRIQKNKSSSLLLSPRRAKLYKRNSLYRAFSGLTNRHGHNSDMGNDHIEVVSVSEIQLEEQQSEFLKYETMFLLSPREGVESERVFFRKLDDEFNKVINFYRGKVEEVLMEAEELNKQMDALVALRIKINDPHFDIPSTPRSSDMLTIFGNIQGSSTLEGIQGLEETPERDQNKMIYLDILNKVKINVLPESALSTLKAIVDGPKSDLSFSKKELRNVQAKLKQAFVEFHRKLRLLKNYSFLNQLAFSKILKKYDKITSRNASKTYLEMVENSYLSQSDEVVKLMERVEASFIKHFANANRRHGMRDLRPGAKRDKHRVTFFVGCFFGCSIALVSAIILIVRARGLLKSEGRDQYMTNIFPLYSLFAYIVLHMLMYAGNIYFWKRCRVNYSFIFGFNRNRELGYKEILLLSSALAVLTLAAVLSNLDMEMDEREGFTTLTELVPLGLVTVVLIIMFCPFNIIYRANRFLLIACLWRCVCAPLYKVNFPEFFLADQLTSQVQLLRTLEFYICYYGWGDFKRRTNTCNQSKTYQIFYILIAVIPYWFRLLQCFRIMFERKDYGQARNGLKYLSTIIAVITRTIYVQRGGVTMRIIAASSSGVATIYNTYWDMVKDWGLLCRDSKNPWLRDRLILSNKWVYFVAMVVNVILRLAWMQTVLDFHEAPWLHRSTMIFVVAVLEIIRRGIWNFFRVENEHLNNVGNFRAFKLYDLKSLKDIRHEVINVFDSKAEANKVVHNPIMSPIQMTEATVEKMKTSNVPIASSESTITPPLEEPELTTTSAEGTYLVGKEFTSQMVSEWQEAYMNNNYLKTFLKEI</sequence>
<keyword evidence="3" id="KW-0813">Transport</keyword>
<proteinExistence type="inferred from homology"/>
<feature type="transmembrane region" description="Helical" evidence="11">
    <location>
        <begin position="438"/>
        <end position="458"/>
    </location>
</feature>
<gene>
    <name evidence="14" type="ORF">CTI12_AA503140</name>
</gene>
<feature type="domain" description="SPX" evidence="13">
    <location>
        <begin position="1"/>
        <end position="304"/>
    </location>
</feature>
<keyword evidence="8 11" id="KW-0472">Membrane</keyword>
<comment type="similarity">
    <text evidence="2">Belongs to the SYG1 (TC 2.A.94) family.</text>
</comment>
<evidence type="ECO:0000313" key="14">
    <source>
        <dbReference type="EMBL" id="PWA47040.1"/>
    </source>
</evidence>
<comment type="caution">
    <text evidence="14">The sequence shown here is derived from an EMBL/GenBank/DDBJ whole genome shotgun (WGS) entry which is preliminary data.</text>
</comment>
<evidence type="ECO:0000256" key="1">
    <source>
        <dbReference type="ARBA" id="ARBA00004651"/>
    </source>
</evidence>
<evidence type="ECO:0000256" key="9">
    <source>
        <dbReference type="ARBA" id="ARBA00043939"/>
    </source>
</evidence>
<dbReference type="Pfam" id="PF03124">
    <property type="entry name" value="EXS"/>
    <property type="match status" value="1"/>
</dbReference>
<dbReference type="PANTHER" id="PTHR10783">
    <property type="entry name" value="XENOTROPIC AND POLYTROPIC RETROVIRUS RECEPTOR 1-RELATED"/>
    <property type="match status" value="1"/>
</dbReference>
<feature type="transmembrane region" description="Helical" evidence="11">
    <location>
        <begin position="478"/>
        <end position="497"/>
    </location>
</feature>
<dbReference type="InterPro" id="IPR004331">
    <property type="entry name" value="SPX_dom"/>
</dbReference>
<dbReference type="GO" id="GO:0005886">
    <property type="term" value="C:plasma membrane"/>
    <property type="evidence" value="ECO:0007669"/>
    <property type="project" value="UniProtKB-SubCell"/>
</dbReference>
<dbReference type="GO" id="GO:0016036">
    <property type="term" value="P:cellular response to phosphate starvation"/>
    <property type="evidence" value="ECO:0007669"/>
    <property type="project" value="TreeGrafter"/>
</dbReference>
<evidence type="ECO:0000256" key="7">
    <source>
        <dbReference type="ARBA" id="ARBA00022989"/>
    </source>
</evidence>
<dbReference type="GO" id="GO:0000822">
    <property type="term" value="F:inositol hexakisphosphate binding"/>
    <property type="evidence" value="ECO:0007669"/>
    <property type="project" value="TreeGrafter"/>
</dbReference>
<comment type="subcellular location">
    <subcellularLocation>
        <location evidence="1">Cell membrane</location>
        <topology evidence="1">Multi-pass membrane protein</topology>
    </subcellularLocation>
</comment>
<dbReference type="AlphaFoldDB" id="A0A2U1LDG8"/>
<dbReference type="Proteomes" id="UP000245207">
    <property type="component" value="Unassembled WGS sequence"/>
</dbReference>
<dbReference type="Pfam" id="PF03105">
    <property type="entry name" value="SPX"/>
    <property type="match status" value="1"/>
</dbReference>